<dbReference type="InterPro" id="IPR039420">
    <property type="entry name" value="WalR-like"/>
</dbReference>
<keyword evidence="1 6" id="KW-0597">Phosphoprotein</keyword>
<dbReference type="CDD" id="cd17574">
    <property type="entry name" value="REC_OmpR"/>
    <property type="match status" value="1"/>
</dbReference>
<evidence type="ECO:0000256" key="7">
    <source>
        <dbReference type="PROSITE-ProRule" id="PRU01091"/>
    </source>
</evidence>
<dbReference type="InterPro" id="IPR011006">
    <property type="entry name" value="CheY-like_superfamily"/>
</dbReference>
<dbReference type="RefSeq" id="WP_428978209.1">
    <property type="nucleotide sequence ID" value="NZ_JACIDR010000001.1"/>
</dbReference>
<dbReference type="Proteomes" id="UP000528964">
    <property type="component" value="Unassembled WGS sequence"/>
</dbReference>
<dbReference type="GO" id="GO:0032993">
    <property type="term" value="C:protein-DNA complex"/>
    <property type="evidence" value="ECO:0007669"/>
    <property type="project" value="TreeGrafter"/>
</dbReference>
<organism evidence="10 11">
    <name type="scientific">Hansschlegelia beijingensis</name>
    <dbReference type="NCBI Taxonomy" id="1133344"/>
    <lineage>
        <taxon>Bacteria</taxon>
        <taxon>Pseudomonadati</taxon>
        <taxon>Pseudomonadota</taxon>
        <taxon>Alphaproteobacteria</taxon>
        <taxon>Hyphomicrobiales</taxon>
        <taxon>Methylopilaceae</taxon>
        <taxon>Hansschlegelia</taxon>
    </lineage>
</organism>
<keyword evidence="5" id="KW-0804">Transcription</keyword>
<dbReference type="Gene3D" id="6.10.250.690">
    <property type="match status" value="1"/>
</dbReference>
<evidence type="ECO:0000313" key="10">
    <source>
        <dbReference type="EMBL" id="MBB3971563.1"/>
    </source>
</evidence>
<dbReference type="SUPFAM" id="SSF46894">
    <property type="entry name" value="C-terminal effector domain of the bipartite response regulators"/>
    <property type="match status" value="1"/>
</dbReference>
<accession>A0A7W6D1L6</accession>
<dbReference type="SMART" id="SM00448">
    <property type="entry name" value="REC"/>
    <property type="match status" value="1"/>
</dbReference>
<gene>
    <name evidence="10" type="ORF">GGR24_000196</name>
</gene>
<keyword evidence="4 7" id="KW-0238">DNA-binding</keyword>
<dbReference type="PROSITE" id="PS51755">
    <property type="entry name" value="OMPR_PHOB"/>
    <property type="match status" value="1"/>
</dbReference>
<dbReference type="Gene3D" id="1.10.10.10">
    <property type="entry name" value="Winged helix-like DNA-binding domain superfamily/Winged helix DNA-binding domain"/>
    <property type="match status" value="1"/>
</dbReference>
<dbReference type="InterPro" id="IPR001867">
    <property type="entry name" value="OmpR/PhoB-type_DNA-bd"/>
</dbReference>
<dbReference type="EMBL" id="JACIDR010000001">
    <property type="protein sequence ID" value="MBB3971563.1"/>
    <property type="molecule type" value="Genomic_DNA"/>
</dbReference>
<feature type="modified residue" description="4-aspartylphosphate" evidence="6">
    <location>
        <position position="66"/>
    </location>
</feature>
<dbReference type="GO" id="GO:0000156">
    <property type="term" value="F:phosphorelay response regulator activity"/>
    <property type="evidence" value="ECO:0007669"/>
    <property type="project" value="TreeGrafter"/>
</dbReference>
<dbReference type="InterPro" id="IPR016032">
    <property type="entry name" value="Sig_transdc_resp-reg_C-effctor"/>
</dbReference>
<comment type="caution">
    <text evidence="10">The sequence shown here is derived from an EMBL/GenBank/DDBJ whole genome shotgun (WGS) entry which is preliminary data.</text>
</comment>
<dbReference type="FunFam" id="3.40.50.2300:FF:000001">
    <property type="entry name" value="DNA-binding response regulator PhoB"/>
    <property type="match status" value="1"/>
</dbReference>
<dbReference type="Pfam" id="PF00072">
    <property type="entry name" value="Response_reg"/>
    <property type="match status" value="1"/>
</dbReference>
<dbReference type="GO" id="GO:0005829">
    <property type="term" value="C:cytosol"/>
    <property type="evidence" value="ECO:0007669"/>
    <property type="project" value="TreeGrafter"/>
</dbReference>
<evidence type="ECO:0000256" key="5">
    <source>
        <dbReference type="ARBA" id="ARBA00023163"/>
    </source>
</evidence>
<dbReference type="SUPFAM" id="SSF52172">
    <property type="entry name" value="CheY-like"/>
    <property type="match status" value="1"/>
</dbReference>
<feature type="DNA-binding region" description="OmpR/PhoB-type" evidence="7">
    <location>
        <begin position="142"/>
        <end position="237"/>
    </location>
</feature>
<dbReference type="PANTHER" id="PTHR48111:SF4">
    <property type="entry name" value="DNA-BINDING DUAL TRANSCRIPTIONAL REGULATOR OMPR"/>
    <property type="match status" value="1"/>
</dbReference>
<name>A0A7W6D1L6_9HYPH</name>
<sequence length="239" mass="25982">MMAGAAERRPIADDAAHLLVVDDDSRIRSLLHKFLTTNGYRVTTASSASEARLKLDSLSFDLLVLDVMMPGENGLELARAVRARSPVPILMLTARSEAEDRIAGLETGADDYLIKPFNPRELLLRVGGILRRSAAAATSGSAPEVRFGPFVFHRGRGELKRGDEVVRLTDRERDLLAALAERPGQTVPRAAIAGDDAAPGDRAVDVVVTRLRRKIEADPANPILLQTVRGLGYRLLTDE</sequence>
<dbReference type="PANTHER" id="PTHR48111">
    <property type="entry name" value="REGULATOR OF RPOS"/>
    <property type="match status" value="1"/>
</dbReference>
<dbReference type="PROSITE" id="PS50110">
    <property type="entry name" value="RESPONSE_REGULATORY"/>
    <property type="match status" value="1"/>
</dbReference>
<dbReference type="GO" id="GO:0000976">
    <property type="term" value="F:transcription cis-regulatory region binding"/>
    <property type="evidence" value="ECO:0007669"/>
    <property type="project" value="TreeGrafter"/>
</dbReference>
<dbReference type="Gene3D" id="3.40.50.2300">
    <property type="match status" value="1"/>
</dbReference>
<evidence type="ECO:0000259" key="9">
    <source>
        <dbReference type="PROSITE" id="PS51755"/>
    </source>
</evidence>
<reference evidence="10 11" key="1">
    <citation type="submission" date="2020-08" db="EMBL/GenBank/DDBJ databases">
        <title>Genomic Encyclopedia of Type Strains, Phase IV (KMG-IV): sequencing the most valuable type-strain genomes for metagenomic binning, comparative biology and taxonomic classification.</title>
        <authorList>
            <person name="Goeker M."/>
        </authorList>
    </citation>
    <scope>NUCLEOTIDE SEQUENCE [LARGE SCALE GENOMIC DNA]</scope>
    <source>
        <strain evidence="10 11">DSM 25481</strain>
    </source>
</reference>
<dbReference type="InterPro" id="IPR036388">
    <property type="entry name" value="WH-like_DNA-bd_sf"/>
</dbReference>
<evidence type="ECO:0000259" key="8">
    <source>
        <dbReference type="PROSITE" id="PS50110"/>
    </source>
</evidence>
<dbReference type="SMART" id="SM00862">
    <property type="entry name" value="Trans_reg_C"/>
    <property type="match status" value="1"/>
</dbReference>
<evidence type="ECO:0000256" key="6">
    <source>
        <dbReference type="PROSITE-ProRule" id="PRU00169"/>
    </source>
</evidence>
<feature type="domain" description="Response regulatory" evidence="8">
    <location>
        <begin position="17"/>
        <end position="130"/>
    </location>
</feature>
<keyword evidence="11" id="KW-1185">Reference proteome</keyword>
<dbReference type="InterPro" id="IPR001789">
    <property type="entry name" value="Sig_transdc_resp-reg_receiver"/>
</dbReference>
<keyword evidence="2" id="KW-0902">Two-component regulatory system</keyword>
<protein>
    <submittedName>
        <fullName evidence="10">Two-component system phosphate regulon response regulator OmpR</fullName>
    </submittedName>
</protein>
<feature type="domain" description="OmpR/PhoB-type" evidence="9">
    <location>
        <begin position="142"/>
        <end position="237"/>
    </location>
</feature>
<dbReference type="AlphaFoldDB" id="A0A7W6D1L6"/>
<evidence type="ECO:0000256" key="3">
    <source>
        <dbReference type="ARBA" id="ARBA00023015"/>
    </source>
</evidence>
<dbReference type="GO" id="GO:0006355">
    <property type="term" value="P:regulation of DNA-templated transcription"/>
    <property type="evidence" value="ECO:0007669"/>
    <property type="project" value="InterPro"/>
</dbReference>
<evidence type="ECO:0000256" key="1">
    <source>
        <dbReference type="ARBA" id="ARBA00022553"/>
    </source>
</evidence>
<evidence type="ECO:0000256" key="4">
    <source>
        <dbReference type="ARBA" id="ARBA00023125"/>
    </source>
</evidence>
<proteinExistence type="predicted"/>
<dbReference type="CDD" id="cd00383">
    <property type="entry name" value="trans_reg_C"/>
    <property type="match status" value="1"/>
</dbReference>
<dbReference type="Pfam" id="PF00486">
    <property type="entry name" value="Trans_reg_C"/>
    <property type="match status" value="1"/>
</dbReference>
<keyword evidence="3" id="KW-0805">Transcription regulation</keyword>
<evidence type="ECO:0000313" key="11">
    <source>
        <dbReference type="Proteomes" id="UP000528964"/>
    </source>
</evidence>
<evidence type="ECO:0000256" key="2">
    <source>
        <dbReference type="ARBA" id="ARBA00023012"/>
    </source>
</evidence>